<accession>A0ABZ1CQT2</accession>
<gene>
    <name evidence="3" type="ORF">IL334_001034</name>
</gene>
<dbReference type="Gene3D" id="1.10.510.10">
    <property type="entry name" value="Transferase(Phosphotransferase) domain 1"/>
    <property type="match status" value="1"/>
</dbReference>
<evidence type="ECO:0000259" key="2">
    <source>
        <dbReference type="PROSITE" id="PS50011"/>
    </source>
</evidence>
<organism evidence="3 4">
    <name type="scientific">Kwoniella shivajii</name>
    <dbReference type="NCBI Taxonomy" id="564305"/>
    <lineage>
        <taxon>Eukaryota</taxon>
        <taxon>Fungi</taxon>
        <taxon>Dikarya</taxon>
        <taxon>Basidiomycota</taxon>
        <taxon>Agaricomycotina</taxon>
        <taxon>Tremellomycetes</taxon>
        <taxon>Tremellales</taxon>
        <taxon>Cryptococcaceae</taxon>
        <taxon>Kwoniella</taxon>
    </lineage>
</organism>
<evidence type="ECO:0000313" key="4">
    <source>
        <dbReference type="Proteomes" id="UP001329825"/>
    </source>
</evidence>
<evidence type="ECO:0000313" key="3">
    <source>
        <dbReference type="EMBL" id="WRT64105.1"/>
    </source>
</evidence>
<dbReference type="PROSITE" id="PS00109">
    <property type="entry name" value="PROTEIN_KINASE_TYR"/>
    <property type="match status" value="1"/>
</dbReference>
<dbReference type="PROSITE" id="PS50011">
    <property type="entry name" value="PROTEIN_KINASE_DOM"/>
    <property type="match status" value="1"/>
</dbReference>
<feature type="domain" description="Protein kinase" evidence="2">
    <location>
        <begin position="54"/>
        <end position="337"/>
    </location>
</feature>
<name>A0ABZ1CQT2_9TREE</name>
<proteinExistence type="predicted"/>
<reference evidence="3 4" key="1">
    <citation type="submission" date="2024-01" db="EMBL/GenBank/DDBJ databases">
        <title>Comparative genomics of Cryptococcus and Kwoniella reveals pathogenesis evolution and contrasting modes of karyotype evolution via chromosome fusion or intercentromeric recombination.</title>
        <authorList>
            <person name="Coelho M.A."/>
            <person name="David-Palma M."/>
            <person name="Shea T."/>
            <person name="Bowers K."/>
            <person name="McGinley-Smith S."/>
            <person name="Mohammad A.W."/>
            <person name="Gnirke A."/>
            <person name="Yurkov A.M."/>
            <person name="Nowrousian M."/>
            <person name="Sun S."/>
            <person name="Cuomo C.A."/>
            <person name="Heitman J."/>
        </authorList>
    </citation>
    <scope>NUCLEOTIDE SEQUENCE [LARGE SCALE GENOMIC DNA]</scope>
    <source>
        <strain evidence="3">CBS 11374</strain>
    </source>
</reference>
<dbReference type="InterPro" id="IPR008266">
    <property type="entry name" value="Tyr_kinase_AS"/>
</dbReference>
<keyword evidence="4" id="KW-1185">Reference proteome</keyword>
<dbReference type="InterPro" id="IPR011009">
    <property type="entry name" value="Kinase-like_dom_sf"/>
</dbReference>
<dbReference type="RefSeq" id="XP_062788845.1">
    <property type="nucleotide sequence ID" value="XM_062932794.1"/>
</dbReference>
<dbReference type="GeneID" id="87953165"/>
<dbReference type="InterPro" id="IPR000719">
    <property type="entry name" value="Prot_kinase_dom"/>
</dbReference>
<feature type="region of interest" description="Disordered" evidence="1">
    <location>
        <begin position="300"/>
        <end position="337"/>
    </location>
</feature>
<protein>
    <recommendedName>
        <fullName evidence="2">Protein kinase domain-containing protein</fullName>
    </recommendedName>
</protein>
<dbReference type="EMBL" id="CP141881">
    <property type="protein sequence ID" value="WRT64105.1"/>
    <property type="molecule type" value="Genomic_DNA"/>
</dbReference>
<evidence type="ECO:0000256" key="1">
    <source>
        <dbReference type="SAM" id="MobiDB-lite"/>
    </source>
</evidence>
<dbReference type="Pfam" id="PF00069">
    <property type="entry name" value="Pkinase"/>
    <property type="match status" value="1"/>
</dbReference>
<sequence length="337" mass="38720">MSRKAHARLDNADVISLNIHRHNVARHLVCPKVQNFVRYGAEQSDSTIQAVPALKSVRWVGSGALWDVYEVKLLDENETPTEHPSKLKPTGLIVKYAHLPTFDHMADSGEFKYTSESAFKSAIVEWHILSTVLYDIQGQHVPTLYGTFRNEEENMICTIMEDVGDAFWRVDFLYELTNKEKKQTKIAYEALHQRRVFHNDIRVNNICLAPDGNIRIVDFGDARVTKDDMALEWEQQWVLMQMGWATWLPLFINRDRMKEAVSHPSESREPKDDQVNWDEPTCLVRPDVYENRPRDQTFTFRAKAAGVSKRKKPASAKLGNKAAHSTKRMKQSAKGVV</sequence>
<dbReference type="SUPFAM" id="SSF56112">
    <property type="entry name" value="Protein kinase-like (PK-like)"/>
    <property type="match status" value="1"/>
</dbReference>
<dbReference type="Proteomes" id="UP001329825">
    <property type="component" value="Chromosome 1"/>
</dbReference>